<dbReference type="InterPro" id="IPR013785">
    <property type="entry name" value="Aldolase_TIM"/>
</dbReference>
<comment type="caution">
    <text evidence="7">The sequence shown here is derived from an EMBL/GenBank/DDBJ whole genome shotgun (WGS) entry which is preliminary data.</text>
</comment>
<dbReference type="Pfam" id="PF13186">
    <property type="entry name" value="SPASM"/>
    <property type="match status" value="1"/>
</dbReference>
<dbReference type="EMBL" id="JAAQOM010000027">
    <property type="protein sequence ID" value="NIA57747.1"/>
    <property type="molecule type" value="Genomic_DNA"/>
</dbReference>
<evidence type="ECO:0000313" key="7">
    <source>
        <dbReference type="EMBL" id="NIA57747.1"/>
    </source>
</evidence>
<reference evidence="7 8" key="1">
    <citation type="submission" date="2020-03" db="EMBL/GenBank/DDBJ databases">
        <title>Genome sequence of strain Massilia sp. TW-1.</title>
        <authorList>
            <person name="Chaudhary D.K."/>
        </authorList>
    </citation>
    <scope>NUCLEOTIDE SEQUENCE [LARGE SCALE GENOMIC DNA]</scope>
    <source>
        <strain evidence="7 8">TW-1</strain>
    </source>
</reference>
<dbReference type="Pfam" id="PF04055">
    <property type="entry name" value="Radical_SAM"/>
    <property type="match status" value="1"/>
</dbReference>
<evidence type="ECO:0000256" key="1">
    <source>
        <dbReference type="ARBA" id="ARBA00001966"/>
    </source>
</evidence>
<proteinExistence type="predicted"/>
<keyword evidence="4" id="KW-0408">Iron</keyword>
<dbReference type="SFLD" id="SFLDG01067">
    <property type="entry name" value="SPASM/twitch_domain_containing"/>
    <property type="match status" value="1"/>
</dbReference>
<comment type="cofactor">
    <cofactor evidence="1">
        <name>[4Fe-4S] cluster</name>
        <dbReference type="ChEBI" id="CHEBI:49883"/>
    </cofactor>
</comment>
<evidence type="ECO:0000259" key="6">
    <source>
        <dbReference type="PROSITE" id="PS51918"/>
    </source>
</evidence>
<dbReference type="PANTHER" id="PTHR11228:SF7">
    <property type="entry name" value="PQQA PEPTIDE CYCLASE"/>
    <property type="match status" value="1"/>
</dbReference>
<dbReference type="InterPro" id="IPR007197">
    <property type="entry name" value="rSAM"/>
</dbReference>
<organism evidence="7 8">
    <name type="scientific">Telluria antibiotica</name>
    <dbReference type="NCBI Taxonomy" id="2717319"/>
    <lineage>
        <taxon>Bacteria</taxon>
        <taxon>Pseudomonadati</taxon>
        <taxon>Pseudomonadota</taxon>
        <taxon>Betaproteobacteria</taxon>
        <taxon>Burkholderiales</taxon>
        <taxon>Oxalobacteraceae</taxon>
        <taxon>Telluria group</taxon>
        <taxon>Telluria</taxon>
    </lineage>
</organism>
<dbReference type="SFLD" id="SFLDS00029">
    <property type="entry name" value="Radical_SAM"/>
    <property type="match status" value="1"/>
</dbReference>
<dbReference type="InterPro" id="IPR023885">
    <property type="entry name" value="4Fe4S-binding_SPASM_dom"/>
</dbReference>
<dbReference type="InterPro" id="IPR050377">
    <property type="entry name" value="Radical_SAM_PqqE_MftC-like"/>
</dbReference>
<keyword evidence="3" id="KW-0479">Metal-binding</keyword>
<accession>A0ABX0PKJ7</accession>
<evidence type="ECO:0000313" key="8">
    <source>
        <dbReference type="Proteomes" id="UP000716322"/>
    </source>
</evidence>
<keyword evidence="2" id="KW-0949">S-adenosyl-L-methionine</keyword>
<dbReference type="PROSITE" id="PS51918">
    <property type="entry name" value="RADICAL_SAM"/>
    <property type="match status" value="1"/>
</dbReference>
<feature type="domain" description="Radical SAM core" evidence="6">
    <location>
        <begin position="18"/>
        <end position="250"/>
    </location>
</feature>
<dbReference type="CDD" id="cd21109">
    <property type="entry name" value="SPASM"/>
    <property type="match status" value="1"/>
</dbReference>
<gene>
    <name evidence="7" type="ORF">HAV22_29385</name>
</gene>
<dbReference type="InterPro" id="IPR058240">
    <property type="entry name" value="rSAM_sf"/>
</dbReference>
<sequence>MTTFDYTSDYFWRLALAHDPRILTQMELHPGLNCGLYRCKYCFGHGQALNAGPYLTGEEFEAIAASLGELRPTVIISGIATDPLTHPDIASILGSFRRRGFPVGLYTKGHNLDASVREALVEGPGECFVTISLDAGNAVDYERVHNIAPTRNSEMAYAASFENILGNIRALSALKREVKPDLKLRASILVFEEMAQPGKLAEAVDLLQDDVDLIRVAIAQDRNDGQRLETLPQNREKLLSRFVEEFEGNPKVRILTNSHTPTRSTAFSRCVVQRTQVTIDKSGNVFPCPQVALAPYRNLCMGNVREMPLPDILVSAKRKAMFGLDVDTELKCRICDRKDEAINAAVGGHFEAFNTASPPAREAPARMVAEPVAEPIFFRPR</sequence>
<dbReference type="Gene3D" id="3.20.20.70">
    <property type="entry name" value="Aldolase class I"/>
    <property type="match status" value="1"/>
</dbReference>
<evidence type="ECO:0000256" key="2">
    <source>
        <dbReference type="ARBA" id="ARBA00022691"/>
    </source>
</evidence>
<dbReference type="CDD" id="cd01335">
    <property type="entry name" value="Radical_SAM"/>
    <property type="match status" value="1"/>
</dbReference>
<evidence type="ECO:0000256" key="4">
    <source>
        <dbReference type="ARBA" id="ARBA00023004"/>
    </source>
</evidence>
<evidence type="ECO:0000256" key="5">
    <source>
        <dbReference type="ARBA" id="ARBA00023014"/>
    </source>
</evidence>
<dbReference type="Proteomes" id="UP000716322">
    <property type="component" value="Unassembled WGS sequence"/>
</dbReference>
<dbReference type="RefSeq" id="WP_166864924.1">
    <property type="nucleotide sequence ID" value="NZ_JAAQOM010000027.1"/>
</dbReference>
<name>A0ABX0PKJ7_9BURK</name>
<dbReference type="SUPFAM" id="SSF102114">
    <property type="entry name" value="Radical SAM enzymes"/>
    <property type="match status" value="1"/>
</dbReference>
<keyword evidence="8" id="KW-1185">Reference proteome</keyword>
<dbReference type="PANTHER" id="PTHR11228">
    <property type="entry name" value="RADICAL SAM DOMAIN PROTEIN"/>
    <property type="match status" value="1"/>
</dbReference>
<protein>
    <recommendedName>
        <fullName evidence="6">Radical SAM core domain-containing protein</fullName>
    </recommendedName>
</protein>
<evidence type="ECO:0000256" key="3">
    <source>
        <dbReference type="ARBA" id="ARBA00022723"/>
    </source>
</evidence>
<keyword evidence="5" id="KW-0411">Iron-sulfur</keyword>